<proteinExistence type="predicted"/>
<evidence type="ECO:0000313" key="4">
    <source>
        <dbReference type="Proteomes" id="UP000268857"/>
    </source>
</evidence>
<dbReference type="GO" id="GO:0043565">
    <property type="term" value="F:sequence-specific DNA binding"/>
    <property type="evidence" value="ECO:0007669"/>
    <property type="project" value="TreeGrafter"/>
</dbReference>
<dbReference type="SMART" id="SM01321">
    <property type="entry name" value="Y1_Tnp"/>
    <property type="match status" value="1"/>
</dbReference>
<evidence type="ECO:0000313" key="3">
    <source>
        <dbReference type="EMBL" id="RUR81826.1"/>
    </source>
</evidence>
<protein>
    <recommendedName>
        <fullName evidence="2">Transposase IS200-like domain-containing protein</fullName>
    </recommendedName>
</protein>
<keyword evidence="4" id="KW-1185">Reference proteome</keyword>
<feature type="region of interest" description="Disordered" evidence="1">
    <location>
        <begin position="1"/>
        <end position="32"/>
    </location>
</feature>
<dbReference type="PANTHER" id="PTHR36966">
    <property type="entry name" value="REP-ASSOCIATED TYROSINE TRANSPOSASE"/>
    <property type="match status" value="1"/>
</dbReference>
<dbReference type="Proteomes" id="UP000268857">
    <property type="component" value="Unassembled WGS sequence"/>
</dbReference>
<dbReference type="SUPFAM" id="SSF143422">
    <property type="entry name" value="Transposase IS200-like"/>
    <property type="match status" value="1"/>
</dbReference>
<gene>
    <name evidence="3" type="ORF">PCC6912_26950</name>
</gene>
<sequence>MVMRRGDTESSHSQAPPPNSHSQARPGNAIKEAPPPNIYIFLYTMGRSRYQFLESQPHFLTCTVVNWIAIFSKPDLVEIVLNSLEFLQSQKRLALHSYVIMENHLHLIASAENLSKEIAAFKSFTARSIIDYLKENRAEFLLRQLKFYKQSHKISQEYQLWQEGSHPQAILNQQMFKQKLEYIHNNPVRRGYVDDPAHWRYSSYRNYVGIEGILAVDLIDV</sequence>
<evidence type="ECO:0000256" key="1">
    <source>
        <dbReference type="SAM" id="MobiDB-lite"/>
    </source>
</evidence>
<dbReference type="AlphaFoldDB" id="A0A3S5K220"/>
<dbReference type="InterPro" id="IPR002686">
    <property type="entry name" value="Transposase_17"/>
</dbReference>
<reference evidence="3 4" key="1">
    <citation type="journal article" date="2019" name="Genome Biol. Evol.">
        <title>Day and night: Metabolic profiles and evolutionary relationships of six axenic non-marine cyanobacteria.</title>
        <authorList>
            <person name="Will S.E."/>
            <person name="Henke P."/>
            <person name="Boedeker C."/>
            <person name="Huang S."/>
            <person name="Brinkmann H."/>
            <person name="Rohde M."/>
            <person name="Jarek M."/>
            <person name="Friedl T."/>
            <person name="Seufert S."/>
            <person name="Schumacher M."/>
            <person name="Overmann J."/>
            <person name="Neumann-Schaal M."/>
            <person name="Petersen J."/>
        </authorList>
    </citation>
    <scope>NUCLEOTIDE SEQUENCE [LARGE SCALE GENOMIC DNA]</scope>
    <source>
        <strain evidence="3 4">PCC 6912</strain>
    </source>
</reference>
<feature type="compositionally biased region" description="Basic and acidic residues" evidence="1">
    <location>
        <begin position="1"/>
        <end position="10"/>
    </location>
</feature>
<organism evidence="3 4">
    <name type="scientific">Chlorogloeopsis fritschii PCC 6912</name>
    <dbReference type="NCBI Taxonomy" id="211165"/>
    <lineage>
        <taxon>Bacteria</taxon>
        <taxon>Bacillati</taxon>
        <taxon>Cyanobacteriota</taxon>
        <taxon>Cyanophyceae</taxon>
        <taxon>Nostocales</taxon>
        <taxon>Chlorogloeopsidaceae</taxon>
        <taxon>Chlorogloeopsis</taxon>
    </lineage>
</organism>
<dbReference type="GO" id="GO:0006313">
    <property type="term" value="P:DNA transposition"/>
    <property type="evidence" value="ECO:0007669"/>
    <property type="project" value="InterPro"/>
</dbReference>
<evidence type="ECO:0000259" key="2">
    <source>
        <dbReference type="SMART" id="SM01321"/>
    </source>
</evidence>
<accession>A0A3S5K220</accession>
<dbReference type="NCBIfam" id="NF047646">
    <property type="entry name" value="REP_Tyr_transpos"/>
    <property type="match status" value="1"/>
</dbReference>
<dbReference type="InterPro" id="IPR052715">
    <property type="entry name" value="RAYT_transposase"/>
</dbReference>
<dbReference type="PANTHER" id="PTHR36966:SF1">
    <property type="entry name" value="REP-ASSOCIATED TYROSINE TRANSPOSASE"/>
    <property type="match status" value="1"/>
</dbReference>
<comment type="caution">
    <text evidence="3">The sequence shown here is derived from an EMBL/GenBank/DDBJ whole genome shotgun (WGS) entry which is preliminary data.</text>
</comment>
<dbReference type="EMBL" id="RSCJ01000009">
    <property type="protein sequence ID" value="RUR81826.1"/>
    <property type="molecule type" value="Genomic_DNA"/>
</dbReference>
<dbReference type="GO" id="GO:0004803">
    <property type="term" value="F:transposase activity"/>
    <property type="evidence" value="ECO:0007669"/>
    <property type="project" value="InterPro"/>
</dbReference>
<dbReference type="STRING" id="211165.GCA_000317285_04211"/>
<dbReference type="InterPro" id="IPR036515">
    <property type="entry name" value="Transposase_17_sf"/>
</dbReference>
<name>A0A3S5K220_CHLFR</name>
<dbReference type="RefSeq" id="WP_235082965.1">
    <property type="nucleotide sequence ID" value="NZ_AJLN01000104.1"/>
</dbReference>
<dbReference type="Gene3D" id="3.30.70.1290">
    <property type="entry name" value="Transposase IS200-like"/>
    <property type="match status" value="1"/>
</dbReference>
<feature type="domain" description="Transposase IS200-like" evidence="2">
    <location>
        <begin position="53"/>
        <end position="186"/>
    </location>
</feature>